<keyword evidence="2" id="KW-1185">Reference proteome</keyword>
<accession>A0AAN9F6Q2</accession>
<gene>
    <name evidence="1" type="ORF">RIF29_21048</name>
</gene>
<protein>
    <submittedName>
        <fullName evidence="1">Uncharacterized protein</fullName>
    </submittedName>
</protein>
<dbReference type="Proteomes" id="UP001372338">
    <property type="component" value="Unassembled WGS sequence"/>
</dbReference>
<dbReference type="EMBL" id="JAYWIO010000004">
    <property type="protein sequence ID" value="KAK7268350.1"/>
    <property type="molecule type" value="Genomic_DNA"/>
</dbReference>
<evidence type="ECO:0000313" key="2">
    <source>
        <dbReference type="Proteomes" id="UP001372338"/>
    </source>
</evidence>
<proteinExistence type="predicted"/>
<evidence type="ECO:0000313" key="1">
    <source>
        <dbReference type="EMBL" id="KAK7268350.1"/>
    </source>
</evidence>
<reference evidence="1 2" key="1">
    <citation type="submission" date="2024-01" db="EMBL/GenBank/DDBJ databases">
        <title>The genomes of 5 underutilized Papilionoideae crops provide insights into root nodulation and disease resistanc.</title>
        <authorList>
            <person name="Yuan L."/>
        </authorList>
    </citation>
    <scope>NUCLEOTIDE SEQUENCE [LARGE SCALE GENOMIC DNA]</scope>
    <source>
        <strain evidence="1">ZHUSHIDOU_FW_LH</strain>
        <tissue evidence="1">Leaf</tissue>
    </source>
</reference>
<comment type="caution">
    <text evidence="1">The sequence shown here is derived from an EMBL/GenBank/DDBJ whole genome shotgun (WGS) entry which is preliminary data.</text>
</comment>
<name>A0AAN9F6Q2_CROPI</name>
<sequence>MVNCFVLYSEDIIYVIASSSSSSVFLSSSSSSFRIPGSGNCIWRSIIGEAHVVFNKIPKNNKKQIVPLVQ</sequence>
<dbReference type="AlphaFoldDB" id="A0AAN9F6Q2"/>
<organism evidence="1 2">
    <name type="scientific">Crotalaria pallida</name>
    <name type="common">Smooth rattlebox</name>
    <name type="synonym">Crotalaria striata</name>
    <dbReference type="NCBI Taxonomy" id="3830"/>
    <lineage>
        <taxon>Eukaryota</taxon>
        <taxon>Viridiplantae</taxon>
        <taxon>Streptophyta</taxon>
        <taxon>Embryophyta</taxon>
        <taxon>Tracheophyta</taxon>
        <taxon>Spermatophyta</taxon>
        <taxon>Magnoliopsida</taxon>
        <taxon>eudicotyledons</taxon>
        <taxon>Gunneridae</taxon>
        <taxon>Pentapetalae</taxon>
        <taxon>rosids</taxon>
        <taxon>fabids</taxon>
        <taxon>Fabales</taxon>
        <taxon>Fabaceae</taxon>
        <taxon>Papilionoideae</taxon>
        <taxon>50 kb inversion clade</taxon>
        <taxon>genistoids sensu lato</taxon>
        <taxon>core genistoids</taxon>
        <taxon>Crotalarieae</taxon>
        <taxon>Crotalaria</taxon>
    </lineage>
</organism>